<dbReference type="Proteomes" id="UP000562352">
    <property type="component" value="Unassembled WGS sequence"/>
</dbReference>
<keyword evidence="1" id="KW-0547">Nucleotide-binding</keyword>
<accession>A0A841DFJ0</accession>
<evidence type="ECO:0000313" key="4">
    <source>
        <dbReference type="Proteomes" id="UP000562352"/>
    </source>
</evidence>
<dbReference type="Gene3D" id="3.30.470.20">
    <property type="entry name" value="ATP-grasp fold, B domain"/>
    <property type="match status" value="1"/>
</dbReference>
<reference evidence="3 4" key="1">
    <citation type="submission" date="2020-08" db="EMBL/GenBank/DDBJ databases">
        <title>Genomic Encyclopedia of Type Strains, Phase III (KMG-III): the genomes of soil and plant-associated and newly described type strains.</title>
        <authorList>
            <person name="Whitman W."/>
        </authorList>
    </citation>
    <scope>NUCLEOTIDE SEQUENCE [LARGE SCALE GENOMIC DNA]</scope>
    <source>
        <strain evidence="3 4">CECT 3303</strain>
    </source>
</reference>
<dbReference type="GO" id="GO:0016874">
    <property type="term" value="F:ligase activity"/>
    <property type="evidence" value="ECO:0007669"/>
    <property type="project" value="UniProtKB-KW"/>
</dbReference>
<keyword evidence="3" id="KW-0436">Ligase</keyword>
<dbReference type="GO" id="GO:0005524">
    <property type="term" value="F:ATP binding"/>
    <property type="evidence" value="ECO:0007669"/>
    <property type="project" value="UniProtKB-UniRule"/>
</dbReference>
<dbReference type="EMBL" id="JACHJJ010000029">
    <property type="protein sequence ID" value="MBB5967068.1"/>
    <property type="molecule type" value="Genomic_DNA"/>
</dbReference>
<evidence type="ECO:0000256" key="1">
    <source>
        <dbReference type="PROSITE-ProRule" id="PRU00409"/>
    </source>
</evidence>
<protein>
    <submittedName>
        <fullName evidence="3">Putative ATP-grasp superfamily ATP-dependent carboligase</fullName>
    </submittedName>
</protein>
<keyword evidence="1" id="KW-0067">ATP-binding</keyword>
<dbReference type="PROSITE" id="PS50975">
    <property type="entry name" value="ATP_GRASP"/>
    <property type="match status" value="1"/>
</dbReference>
<evidence type="ECO:0000313" key="3">
    <source>
        <dbReference type="EMBL" id="MBB5967068.1"/>
    </source>
</evidence>
<evidence type="ECO:0000259" key="2">
    <source>
        <dbReference type="PROSITE" id="PS50975"/>
    </source>
</evidence>
<dbReference type="GO" id="GO:0046872">
    <property type="term" value="F:metal ion binding"/>
    <property type="evidence" value="ECO:0007669"/>
    <property type="project" value="InterPro"/>
</dbReference>
<dbReference type="InterPro" id="IPR011761">
    <property type="entry name" value="ATP-grasp"/>
</dbReference>
<gene>
    <name evidence="3" type="ORF">FHS22_006370</name>
</gene>
<comment type="caution">
    <text evidence="3">The sequence shown here is derived from an EMBL/GenBank/DDBJ whole genome shotgun (WGS) entry which is preliminary data.</text>
</comment>
<name>A0A841DFJ0_PLAVE</name>
<dbReference type="RefSeq" id="WP_184947783.1">
    <property type="nucleotide sequence ID" value="NZ_BAAAWZ010000001.1"/>
</dbReference>
<feature type="domain" description="ATP-grasp" evidence="2">
    <location>
        <begin position="132"/>
        <end position="321"/>
    </location>
</feature>
<dbReference type="SUPFAM" id="SSF56059">
    <property type="entry name" value="Glutathione synthetase ATP-binding domain-like"/>
    <property type="match status" value="1"/>
</dbReference>
<proteinExistence type="predicted"/>
<keyword evidence="4" id="KW-1185">Reference proteome</keyword>
<dbReference type="AlphaFoldDB" id="A0A841DFJ0"/>
<sequence length="408" mass="45024">MQSFDTSVPALVLKVGEYALHHGGLAVARTLGRLGIPVYGVHEDRFSPAGLSRYATGRFVWRTGDQRHYRRQLLDGMGMVAERIGRPAVLIPTDDHAALFAAEHAEVLRDRFLIPAQAASLVRGVIDKAELHARCRALGFAVPEATTVTGADGLASFARTAAFPVVAKRAVPLLLPDGRRARSTRIVRGLGELLRLDVSSALLLQEHIPAEHGEDWLFHGYCDARSECPVAFTGRKLRSFPPGAGETALGRSERNPALEHQARSLLRELGYRGPVSMDYRFDRRDGRYKLLDLNPRVGAIFRLFATDSGLDVVRALHLDLTGRPVVAGEPVDGRVVMVESNDVRSAWSLLRARRLTPHEWWSSWRAIHETAWFAPDDLVPPLVALARAVAPRRRRAGSAPPRYLPGRA</sequence>
<organism evidence="3 4">
    <name type="scientific">Planomonospora venezuelensis</name>
    <dbReference type="NCBI Taxonomy" id="1999"/>
    <lineage>
        <taxon>Bacteria</taxon>
        <taxon>Bacillati</taxon>
        <taxon>Actinomycetota</taxon>
        <taxon>Actinomycetes</taxon>
        <taxon>Streptosporangiales</taxon>
        <taxon>Streptosporangiaceae</taxon>
        <taxon>Planomonospora</taxon>
    </lineage>
</organism>